<feature type="transmembrane region" description="Helical" evidence="1">
    <location>
        <begin position="271"/>
        <end position="293"/>
    </location>
</feature>
<protein>
    <recommendedName>
        <fullName evidence="4">ABC transporter permease</fullName>
    </recommendedName>
</protein>
<dbReference type="GeneID" id="25407236"/>
<dbReference type="Pfam" id="PF12679">
    <property type="entry name" value="ABC2_membrane_2"/>
    <property type="match status" value="1"/>
</dbReference>
<reference evidence="3" key="1">
    <citation type="book" date="2010" name="EXTREMOPHILES" publisher="0:0-0">
        <title>Complete genome sequences of ten hyperthermophilic archaea reveal their metabolic capabilities and possible ecological roles.</title>
        <editorList>
            <person name="?"/>
        </editorList>
        <authorList>
            <person name="Ravin N.V."/>
            <person name="Mardanov A.V."/>
            <person name="Bonch-Osmolovskaya E.A."/>
            <person name="Skryabin K.G."/>
        </authorList>
    </citation>
    <scope>NUCLEOTIDE SEQUENCE [LARGE SCALE GENOMIC DNA]</scope>
    <source>
        <strain evidence="3">1505</strain>
    </source>
</reference>
<evidence type="ECO:0000313" key="3">
    <source>
        <dbReference type="Proteomes" id="UP000266720"/>
    </source>
</evidence>
<dbReference type="GO" id="GO:0140359">
    <property type="term" value="F:ABC-type transporter activity"/>
    <property type="evidence" value="ECO:0007669"/>
    <property type="project" value="InterPro"/>
</dbReference>
<feature type="transmembrane region" description="Helical" evidence="1">
    <location>
        <begin position="103"/>
        <end position="125"/>
    </location>
</feature>
<dbReference type="STRING" id="697581.TCARB_1824"/>
<dbReference type="EMBL" id="CP007493">
    <property type="protein sequence ID" value="AJB42860.1"/>
    <property type="molecule type" value="Genomic_DNA"/>
</dbReference>
<dbReference type="KEGG" id="tcb:TCARB_1824"/>
<keyword evidence="1" id="KW-0812">Transmembrane</keyword>
<dbReference type="GO" id="GO:0005886">
    <property type="term" value="C:plasma membrane"/>
    <property type="evidence" value="ECO:0007669"/>
    <property type="project" value="UniProtKB-SubCell"/>
</dbReference>
<feature type="transmembrane region" description="Helical" evidence="1">
    <location>
        <begin position="57"/>
        <end position="82"/>
    </location>
</feature>
<keyword evidence="1" id="KW-1133">Transmembrane helix</keyword>
<evidence type="ECO:0000256" key="1">
    <source>
        <dbReference type="SAM" id="Phobius"/>
    </source>
</evidence>
<name>A0A3G1A770_9CREN</name>
<dbReference type="RefSeq" id="WP_148684714.1">
    <property type="nucleotide sequence ID" value="NZ_CP007493.1"/>
</dbReference>
<evidence type="ECO:0000313" key="2">
    <source>
        <dbReference type="EMBL" id="AJB42860.1"/>
    </source>
</evidence>
<dbReference type="AlphaFoldDB" id="A0A3G1A770"/>
<keyword evidence="1" id="KW-0472">Membrane</keyword>
<sequence length="300" mass="33138">MSKAWIVAKKEIKDNIKSKRYWALVAILVLFGIALSTYLTVSITIGERQERLFTSFWSSFVGSLSFILPIIGISLGFSSISGERERGTIRLLLARPIYRDDLLNGKLIAGALLILLALFVSYSLIIPSAILLRGVNLTTTDVAKLLLLVVPAELLALVYLSISLFFSTVSNRSGTSLVLSIIAWMLFHIIMPLLAYLAAVMILGPPPALPTQTSGVPQIPPQAKDYYQKFTIIVGTILSIVPDQHFSTLASAIYGRQESQEIYVPEILTNAWVSLLVLTGYIIIFLALSYTVFVKRQENK</sequence>
<dbReference type="PANTHER" id="PTHR43471">
    <property type="entry name" value="ABC TRANSPORTER PERMEASE"/>
    <property type="match status" value="1"/>
</dbReference>
<proteinExistence type="predicted"/>
<evidence type="ECO:0008006" key="4">
    <source>
        <dbReference type="Google" id="ProtNLM"/>
    </source>
</evidence>
<feature type="transmembrane region" description="Helical" evidence="1">
    <location>
        <begin position="21"/>
        <end position="45"/>
    </location>
</feature>
<dbReference type="Proteomes" id="UP000266720">
    <property type="component" value="Chromosome"/>
</dbReference>
<accession>A0A3G1A770</accession>
<organism evidence="2 3">
    <name type="scientific">Thermofilum adornatum 1505</name>
    <dbReference type="NCBI Taxonomy" id="697581"/>
    <lineage>
        <taxon>Archaea</taxon>
        <taxon>Thermoproteota</taxon>
        <taxon>Thermoprotei</taxon>
        <taxon>Thermofilales</taxon>
        <taxon>Thermofilaceae</taxon>
        <taxon>Thermofilum</taxon>
    </lineage>
</organism>
<feature type="transmembrane region" description="Helical" evidence="1">
    <location>
        <begin position="145"/>
        <end position="166"/>
    </location>
</feature>
<feature type="transmembrane region" description="Helical" evidence="1">
    <location>
        <begin position="178"/>
        <end position="203"/>
    </location>
</feature>
<gene>
    <name evidence="2" type="ORF">TCARB_1824</name>
</gene>
<dbReference type="PANTHER" id="PTHR43471:SF14">
    <property type="entry name" value="ABC-2 TYPE TRANSPORT SYSTEM PERMEASE PROTEIN"/>
    <property type="match status" value="1"/>
</dbReference>